<dbReference type="SMART" id="SM00112">
    <property type="entry name" value="CA"/>
    <property type="match status" value="13"/>
</dbReference>
<feature type="domain" description="Cadherin" evidence="13">
    <location>
        <begin position="120"/>
        <end position="247"/>
    </location>
</feature>
<dbReference type="CDD" id="cd11304">
    <property type="entry name" value="Cadherin_repeat"/>
    <property type="match status" value="12"/>
</dbReference>
<proteinExistence type="predicted"/>
<gene>
    <name evidence="14" type="ORF">CLODIP_2_CD11653</name>
</gene>
<dbReference type="SUPFAM" id="SSF49313">
    <property type="entry name" value="Cadherin-like"/>
    <property type="match status" value="14"/>
</dbReference>
<dbReference type="InterPro" id="IPR015919">
    <property type="entry name" value="Cadherin-like_sf"/>
</dbReference>
<dbReference type="GO" id="GO:0048589">
    <property type="term" value="P:developmental growth"/>
    <property type="evidence" value="ECO:0007669"/>
    <property type="project" value="UniProtKB-ARBA"/>
</dbReference>
<evidence type="ECO:0000256" key="2">
    <source>
        <dbReference type="ARBA" id="ARBA00022536"/>
    </source>
</evidence>
<keyword evidence="9" id="KW-1015">Disulfide bond</keyword>
<evidence type="ECO:0000256" key="1">
    <source>
        <dbReference type="ARBA" id="ARBA00004251"/>
    </source>
</evidence>
<dbReference type="GO" id="GO:0007156">
    <property type="term" value="P:homophilic cell adhesion via plasma membrane adhesion molecules"/>
    <property type="evidence" value="ECO:0007669"/>
    <property type="project" value="InterPro"/>
</dbReference>
<protein>
    <recommendedName>
        <fullName evidence="13">Cadherin domain-containing protein</fullName>
    </recommendedName>
</protein>
<keyword evidence="5 11" id="KW-0106">Calcium</keyword>
<evidence type="ECO:0000256" key="6">
    <source>
        <dbReference type="ARBA" id="ARBA00022889"/>
    </source>
</evidence>
<dbReference type="PROSITE" id="PS00232">
    <property type="entry name" value="CADHERIN_1"/>
    <property type="match status" value="4"/>
</dbReference>
<feature type="domain" description="Cadherin" evidence="13">
    <location>
        <begin position="943"/>
        <end position="1046"/>
    </location>
</feature>
<dbReference type="PANTHER" id="PTHR24025:SF23">
    <property type="entry name" value="NEURAL-CADHERIN"/>
    <property type="match status" value="1"/>
</dbReference>
<evidence type="ECO:0000256" key="12">
    <source>
        <dbReference type="SAM" id="Phobius"/>
    </source>
</evidence>
<organism evidence="14 15">
    <name type="scientific">Cloeon dipterum</name>
    <dbReference type="NCBI Taxonomy" id="197152"/>
    <lineage>
        <taxon>Eukaryota</taxon>
        <taxon>Metazoa</taxon>
        <taxon>Ecdysozoa</taxon>
        <taxon>Arthropoda</taxon>
        <taxon>Hexapoda</taxon>
        <taxon>Insecta</taxon>
        <taxon>Pterygota</taxon>
        <taxon>Palaeoptera</taxon>
        <taxon>Ephemeroptera</taxon>
        <taxon>Pisciforma</taxon>
        <taxon>Baetidae</taxon>
        <taxon>Cloeon</taxon>
    </lineage>
</organism>
<dbReference type="FunFam" id="2.60.40.60:FF:000116">
    <property type="entry name" value="Dachsous cadherin-related 2"/>
    <property type="match status" value="1"/>
</dbReference>
<evidence type="ECO:0000313" key="15">
    <source>
        <dbReference type="Proteomes" id="UP000494165"/>
    </source>
</evidence>
<dbReference type="Proteomes" id="UP000494165">
    <property type="component" value="Unassembled WGS sequence"/>
</dbReference>
<dbReference type="PROSITE" id="PS50268">
    <property type="entry name" value="CADHERIN_2"/>
    <property type="match status" value="14"/>
</dbReference>
<keyword evidence="2" id="KW-0245">EGF-like domain</keyword>
<feature type="domain" description="Cadherin" evidence="13">
    <location>
        <begin position="1386"/>
        <end position="1503"/>
    </location>
</feature>
<dbReference type="Gene3D" id="2.60.40.60">
    <property type="entry name" value="Cadherins"/>
    <property type="match status" value="14"/>
</dbReference>
<feature type="domain" description="Cadherin" evidence="13">
    <location>
        <begin position="714"/>
        <end position="816"/>
    </location>
</feature>
<evidence type="ECO:0000256" key="8">
    <source>
        <dbReference type="ARBA" id="ARBA00023136"/>
    </source>
</evidence>
<evidence type="ECO:0000256" key="5">
    <source>
        <dbReference type="ARBA" id="ARBA00022837"/>
    </source>
</evidence>
<evidence type="ECO:0000256" key="3">
    <source>
        <dbReference type="ARBA" id="ARBA00022692"/>
    </source>
</evidence>
<dbReference type="GO" id="GO:0030154">
    <property type="term" value="P:cell differentiation"/>
    <property type="evidence" value="ECO:0007669"/>
    <property type="project" value="UniProtKB-ARBA"/>
</dbReference>
<keyword evidence="6" id="KW-0130">Cell adhesion</keyword>
<evidence type="ECO:0000256" key="4">
    <source>
        <dbReference type="ARBA" id="ARBA00022737"/>
    </source>
</evidence>
<keyword evidence="4" id="KW-0677">Repeat</keyword>
<evidence type="ECO:0000313" key="14">
    <source>
        <dbReference type="EMBL" id="CAB3373854.1"/>
    </source>
</evidence>
<feature type="domain" description="Cadherin" evidence="13">
    <location>
        <begin position="602"/>
        <end position="712"/>
    </location>
</feature>
<dbReference type="FunFam" id="2.60.40.60:FF:000039">
    <property type="entry name" value="FAT atypical cadherin 3"/>
    <property type="match status" value="1"/>
</dbReference>
<evidence type="ECO:0000256" key="11">
    <source>
        <dbReference type="PROSITE-ProRule" id="PRU00043"/>
    </source>
</evidence>
<comment type="subcellular location">
    <subcellularLocation>
        <location evidence="1">Cell membrane</location>
        <topology evidence="1">Single-pass type I membrane protein</topology>
    </subcellularLocation>
</comment>
<evidence type="ECO:0000256" key="7">
    <source>
        <dbReference type="ARBA" id="ARBA00022989"/>
    </source>
</evidence>
<dbReference type="GO" id="GO:0007163">
    <property type="term" value="P:establishment or maintenance of cell polarity"/>
    <property type="evidence" value="ECO:0007669"/>
    <property type="project" value="UniProtKB-ARBA"/>
</dbReference>
<keyword evidence="15" id="KW-1185">Reference proteome</keyword>
<feature type="domain" description="Cadherin" evidence="13">
    <location>
        <begin position="1160"/>
        <end position="1268"/>
    </location>
</feature>
<feature type="domain" description="Cadherin" evidence="13">
    <location>
        <begin position="1047"/>
        <end position="1159"/>
    </location>
</feature>
<keyword evidence="10" id="KW-0325">Glycoprotein</keyword>
<dbReference type="InterPro" id="IPR002126">
    <property type="entry name" value="Cadherin-like_dom"/>
</dbReference>
<feature type="domain" description="Cadherin" evidence="13">
    <location>
        <begin position="1517"/>
        <end position="1635"/>
    </location>
</feature>
<evidence type="ECO:0000256" key="10">
    <source>
        <dbReference type="ARBA" id="ARBA00023180"/>
    </source>
</evidence>
<dbReference type="PRINTS" id="PR00205">
    <property type="entry name" value="CADHERIN"/>
</dbReference>
<evidence type="ECO:0000256" key="9">
    <source>
        <dbReference type="ARBA" id="ARBA00023157"/>
    </source>
</evidence>
<feature type="transmembrane region" description="Helical" evidence="12">
    <location>
        <begin position="1727"/>
        <end position="1749"/>
    </location>
</feature>
<feature type="domain" description="Cadherin" evidence="13">
    <location>
        <begin position="1271"/>
        <end position="1381"/>
    </location>
</feature>
<dbReference type="Pfam" id="PF00028">
    <property type="entry name" value="Cadherin"/>
    <property type="match status" value="10"/>
</dbReference>
<feature type="domain" description="Cadherin" evidence="13">
    <location>
        <begin position="817"/>
        <end position="936"/>
    </location>
</feature>
<dbReference type="GO" id="GO:0048731">
    <property type="term" value="P:system development"/>
    <property type="evidence" value="ECO:0007669"/>
    <property type="project" value="UniProtKB-ARBA"/>
</dbReference>
<dbReference type="GO" id="GO:0005509">
    <property type="term" value="F:calcium ion binding"/>
    <property type="evidence" value="ECO:0007669"/>
    <property type="project" value="UniProtKB-UniRule"/>
</dbReference>
<feature type="domain" description="Cadherin" evidence="13">
    <location>
        <begin position="25"/>
        <end position="119"/>
    </location>
</feature>
<reference evidence="14 15" key="1">
    <citation type="submission" date="2020-04" db="EMBL/GenBank/DDBJ databases">
        <authorList>
            <person name="Alioto T."/>
            <person name="Alioto T."/>
            <person name="Gomez Garrido J."/>
        </authorList>
    </citation>
    <scope>NUCLEOTIDE SEQUENCE [LARGE SCALE GENOMIC DNA]</scope>
</reference>
<keyword evidence="7 12" id="KW-1133">Transmembrane helix</keyword>
<dbReference type="InterPro" id="IPR050971">
    <property type="entry name" value="Cadherin-domain_protein"/>
</dbReference>
<dbReference type="EMBL" id="CADEPI010000090">
    <property type="protein sequence ID" value="CAB3373854.1"/>
    <property type="molecule type" value="Genomic_DNA"/>
</dbReference>
<dbReference type="FunFam" id="2.60.40.60:FF:000020">
    <property type="entry name" value="Dachsous cadherin-related 1b"/>
    <property type="match status" value="2"/>
</dbReference>
<keyword evidence="3 12" id="KW-0812">Transmembrane</keyword>
<keyword evidence="8 12" id="KW-0472">Membrane</keyword>
<dbReference type="GO" id="GO:0001736">
    <property type="term" value="P:establishment of planar polarity"/>
    <property type="evidence" value="ECO:0007669"/>
    <property type="project" value="UniProtKB-ARBA"/>
</dbReference>
<dbReference type="GO" id="GO:0005911">
    <property type="term" value="C:cell-cell junction"/>
    <property type="evidence" value="ECO:0007669"/>
    <property type="project" value="TreeGrafter"/>
</dbReference>
<feature type="domain" description="Cadherin" evidence="13">
    <location>
        <begin position="370"/>
        <end position="493"/>
    </location>
</feature>
<dbReference type="GO" id="GO:0005886">
    <property type="term" value="C:plasma membrane"/>
    <property type="evidence" value="ECO:0007669"/>
    <property type="project" value="UniProtKB-SubCell"/>
</dbReference>
<name>A0A8S1CQY8_9INSE</name>
<sequence length="1821" mass="200703">MLAACANGQQNKPPRFLPGGDMLRISVPEDAAVGTSIYTLKGEDPDGGEVHYSISGQTFEVNRNTGVVTLARPLDREKQDLIEVIISITDTAPRGYEPNTVSLRREITVIDRNDNAPQFANKPYSLSIPENTRAGNVVYDRVVITDADSDGNGEVTVTCDPIKSTPRGACNTFGIKLVETTNFRSTRQARNYTCQLVLNEPLDFEHRSSYSLFLTATDNPFDQRTKLRATATVSVQVEDVQDQPPVFINAPYTSSLPEGTAQGVSILQVRAKDGDAGNPRKIFLAIEGDYGNHFELVPDEMQSGNEVSAILLTTNVLLDRESPAILESGGIYSFNITAREDGDFGLAGDSSSTQVMIVVTDVDDHLPKFNKDKITIQISEDIRKHSPLPGLNLIVNDEDFGENSFYKLHIRSIGNSDLDNVLSVNPSSGSGHTPINIRVEDTSAFDYDEPMNEDHSLEFEVLAIVMKDGQEMVAAKSLIKIELLDANDNAPAFYKSSYKLTIPESMKPGFLLEDIRASDPDSGDFGKIHYSLQGFGAERFSTDVTSGGIYLAKNCPKNGCVDYETQMSYSLTLTAKDGGGKFSTTSIQIDIADVNDNAPKFQQSEYRRTFLEGETSFNPQLFVRAVDVDGPAQGNGAITYSIASSNAPEGAFQVDPDTGELKLLKPAAAGDTLFGQYELKIRASDHGSPESLHSEASVIIRVGVPGNQQPVFKGGPIFDSKVNENVESGKPVINITAHDPDGQDTELTYKIVAGARDNFVIDQYSGLISVAPGGISEREDFKILVAAIDDGKPYRATATATVNVHVIDINNEPPKFDEDYYEKHISERLEVGESVLQVSASDSDLDANLKYSIIDPQYVKDKTGVEIQLTSNKYFEINSTSGNIYLVRKLDHEIAAVISFNVMVVDENAQENVDQQNATCEVTFFVETYNDKNPVFNEPWSPSSPVYKIKIGDQRSLGTELLTLSARDPLKGGFPTSKFQLLENDDEIVTLTSDNRLVLNKDLPYDLNNKTFKALIRTEADGEQDRFSEATVIIELDDINHYTPSFTQRTYKSRIAENARYPTTVLAVNATDNDDQSSPSGHGLVRYSLTGSGSQLFTIDPITGIISVAKGAILDRETQPQLNFYAVAVDTPNGGPEQRKSTTHIEIDVLDVNDNPPKFEMPQYTAVIPENVNVTWRVIKVAARDPDESVSGEVEYEFADLGDAQGLLSINTSTGEIRTKSLLTGKGRHDPYAIQVRAVDLGQPSLHADVPLYLYISDVAQNDGIPVFLRPMPNETAFIAENSTIGSPVFQVVATDPDDPNTANGMISYRLLDNEKFSKDTLAFRIDRETGLITTRQPLDRERQSDYTLIVEVQDDGSPPKKASSILRIQVTDVDDHKPIFQRSIISDDIEFRIREDATPGLEIGSVAAVDGDTNENADINYAIIFGNDERIFSITRTDDNKGKITLNKQVDRELKEEHVITIKCFPARTRSPVMRKEYNPQEPSEIQVRIIVQDVDDNVPVFKQGNLTVGVRIFVPVDTPLVTVEATDNDANAPEMHYKLLKAEFDRPGLAEMTVDEDTPIFRLNERTGELHTATSMAPFADGIFTLYITAFNSEEMKGSANTTIKVFVWRDSELLKFVFAKPLAEVRRTLPQFKADLEASLSDDAKLNIYDTQYLIKKSGSIDFGTTASCFQLLGENYLNLTSMQNMLMYENNPTLSKIFDRYGVQAVERCSPVAGKVKATTVQIWVLIIAALVGFLSLIASIFLCCSHSRYSKKIRRTLRRDDYSSHSNEGYAYVVSHAGSILRNPAPSVISQSFHGSEWPAEFIGTPASLLPPGVVT</sequence>
<evidence type="ECO:0000259" key="13">
    <source>
        <dbReference type="PROSITE" id="PS50268"/>
    </source>
</evidence>
<dbReference type="GO" id="GO:0048513">
    <property type="term" value="P:animal organ development"/>
    <property type="evidence" value="ECO:0007669"/>
    <property type="project" value="UniProtKB-ARBA"/>
</dbReference>
<dbReference type="InterPro" id="IPR020894">
    <property type="entry name" value="Cadherin_CS"/>
</dbReference>
<dbReference type="PANTHER" id="PTHR24025">
    <property type="entry name" value="DESMOGLEIN FAMILY MEMBER"/>
    <property type="match status" value="1"/>
</dbReference>
<feature type="domain" description="Cadherin" evidence="13">
    <location>
        <begin position="248"/>
        <end position="369"/>
    </location>
</feature>
<feature type="domain" description="Cadherin" evidence="13">
    <location>
        <begin position="494"/>
        <end position="601"/>
    </location>
</feature>
<dbReference type="OrthoDB" id="6491773at2759"/>
<accession>A0A8S1CQY8</accession>
<comment type="caution">
    <text evidence="14">The sequence shown here is derived from an EMBL/GenBank/DDBJ whole genome shotgun (WGS) entry which is preliminary data.</text>
</comment>